<dbReference type="EC" id="3.1.-.-" evidence="6"/>
<dbReference type="InterPro" id="IPR011335">
    <property type="entry name" value="Restrct_endonuc-II-like"/>
</dbReference>
<dbReference type="SUPFAM" id="SSF52980">
    <property type="entry name" value="Restriction endonuclease-like"/>
    <property type="match status" value="1"/>
</dbReference>
<comment type="caution">
    <text evidence="6">The sequence shown here is derived from an EMBL/GenBank/DDBJ whole genome shotgun (WGS) entry which is preliminary data.</text>
</comment>
<keyword evidence="3" id="KW-0227">DNA damage</keyword>
<keyword evidence="1" id="KW-0540">Nuclease</keyword>
<dbReference type="NCBIfam" id="TIGR00632">
    <property type="entry name" value="vsr"/>
    <property type="match status" value="1"/>
</dbReference>
<dbReference type="AlphaFoldDB" id="A0A645C8I2"/>
<organism evidence="6">
    <name type="scientific">bioreactor metagenome</name>
    <dbReference type="NCBI Taxonomy" id="1076179"/>
    <lineage>
        <taxon>unclassified sequences</taxon>
        <taxon>metagenomes</taxon>
        <taxon>ecological metagenomes</taxon>
    </lineage>
</organism>
<dbReference type="GO" id="GO:0006298">
    <property type="term" value="P:mismatch repair"/>
    <property type="evidence" value="ECO:0007669"/>
    <property type="project" value="InterPro"/>
</dbReference>
<keyword evidence="5" id="KW-0234">DNA repair</keyword>
<accession>A0A645C8I2</accession>
<protein>
    <submittedName>
        <fullName evidence="6">Very short patch repair protein</fullName>
        <ecNumber evidence="6">3.1.-.-</ecNumber>
    </submittedName>
</protein>
<evidence type="ECO:0000256" key="2">
    <source>
        <dbReference type="ARBA" id="ARBA00022759"/>
    </source>
</evidence>
<reference evidence="6" key="1">
    <citation type="submission" date="2019-08" db="EMBL/GenBank/DDBJ databases">
        <authorList>
            <person name="Kucharzyk K."/>
            <person name="Murdoch R.W."/>
            <person name="Higgins S."/>
            <person name="Loffler F."/>
        </authorList>
    </citation>
    <scope>NUCLEOTIDE SEQUENCE</scope>
</reference>
<dbReference type="GO" id="GO:0016787">
    <property type="term" value="F:hydrolase activity"/>
    <property type="evidence" value="ECO:0007669"/>
    <property type="project" value="UniProtKB-KW"/>
</dbReference>
<keyword evidence="2" id="KW-0255">Endonuclease</keyword>
<evidence type="ECO:0000256" key="4">
    <source>
        <dbReference type="ARBA" id="ARBA00022801"/>
    </source>
</evidence>
<dbReference type="GO" id="GO:0004519">
    <property type="term" value="F:endonuclease activity"/>
    <property type="evidence" value="ECO:0007669"/>
    <property type="project" value="UniProtKB-KW"/>
</dbReference>
<dbReference type="Pfam" id="PF03852">
    <property type="entry name" value="Vsr"/>
    <property type="match status" value="1"/>
</dbReference>
<keyword evidence="4 6" id="KW-0378">Hydrolase</keyword>
<name>A0A645C8I2_9ZZZZ</name>
<proteinExistence type="predicted"/>
<dbReference type="InterPro" id="IPR004603">
    <property type="entry name" value="DNA_mismatch_endonuc_vsr"/>
</dbReference>
<evidence type="ECO:0000313" key="6">
    <source>
        <dbReference type="EMBL" id="MPM72133.1"/>
    </source>
</evidence>
<sequence length="180" mass="21208">MDIWDKEKRSQVMSRIRSKNTKPEMILRKALFARGFRYRVNDKRLPGTPDIVLPKYKTVIFVHGCFWHGHEGCKHASIPKTNTQFWVEKITTNKKRDKIHTEQLITLGWTVLIVWECDIRHNFKHDLPKLIDNVEAAILRGKSKKISIKIYEERKNEVVLVAEDIVEYNQSPSDTDTENH</sequence>
<evidence type="ECO:0000256" key="5">
    <source>
        <dbReference type="ARBA" id="ARBA00023204"/>
    </source>
</evidence>
<dbReference type="EMBL" id="VSSQ01024548">
    <property type="protein sequence ID" value="MPM72133.1"/>
    <property type="molecule type" value="Genomic_DNA"/>
</dbReference>
<dbReference type="Gene3D" id="3.40.960.10">
    <property type="entry name" value="VSR Endonuclease"/>
    <property type="match status" value="1"/>
</dbReference>
<evidence type="ECO:0000256" key="1">
    <source>
        <dbReference type="ARBA" id="ARBA00022722"/>
    </source>
</evidence>
<evidence type="ECO:0000256" key="3">
    <source>
        <dbReference type="ARBA" id="ARBA00022763"/>
    </source>
</evidence>
<gene>
    <name evidence="6" type="primary">vsr_9</name>
    <name evidence="6" type="ORF">SDC9_119106</name>
</gene>
<dbReference type="CDD" id="cd00221">
    <property type="entry name" value="Vsr"/>
    <property type="match status" value="1"/>
</dbReference>